<dbReference type="Proteomes" id="UP000570595">
    <property type="component" value="Unassembled WGS sequence"/>
</dbReference>
<reference evidence="2 3" key="1">
    <citation type="submission" date="2020-04" db="EMBL/GenBank/DDBJ databases">
        <title>Perkinsus olseni comparative genomics.</title>
        <authorList>
            <person name="Bogema D.R."/>
        </authorList>
    </citation>
    <scope>NUCLEOTIDE SEQUENCE [LARGE SCALE GENOMIC DNA]</scope>
    <source>
        <strain evidence="2">ATCC PRA-179</strain>
    </source>
</reference>
<feature type="region of interest" description="Disordered" evidence="1">
    <location>
        <begin position="100"/>
        <end position="202"/>
    </location>
</feature>
<comment type="caution">
    <text evidence="2">The sequence shown here is derived from an EMBL/GenBank/DDBJ whole genome shotgun (WGS) entry which is preliminary data.</text>
</comment>
<feature type="compositionally biased region" description="Polar residues" evidence="1">
    <location>
        <begin position="145"/>
        <end position="162"/>
    </location>
</feature>
<dbReference type="AlphaFoldDB" id="A0A7J6LCW1"/>
<dbReference type="EMBL" id="JABAHT010000371">
    <property type="protein sequence ID" value="KAF4657088.1"/>
    <property type="molecule type" value="Genomic_DNA"/>
</dbReference>
<name>A0A7J6LCW1_PEROL</name>
<gene>
    <name evidence="2" type="ORF">FOZ61_006493</name>
</gene>
<feature type="compositionally biased region" description="Polar residues" evidence="1">
    <location>
        <begin position="104"/>
        <end position="129"/>
    </location>
</feature>
<evidence type="ECO:0000313" key="2">
    <source>
        <dbReference type="EMBL" id="KAF4657088.1"/>
    </source>
</evidence>
<accession>A0A7J6LCW1</accession>
<protein>
    <submittedName>
        <fullName evidence="2">Uncharacterized protein</fullName>
    </submittedName>
</protein>
<organism evidence="2 3">
    <name type="scientific">Perkinsus olseni</name>
    <name type="common">Perkinsus atlanticus</name>
    <dbReference type="NCBI Taxonomy" id="32597"/>
    <lineage>
        <taxon>Eukaryota</taxon>
        <taxon>Sar</taxon>
        <taxon>Alveolata</taxon>
        <taxon>Perkinsozoa</taxon>
        <taxon>Perkinsea</taxon>
        <taxon>Perkinsida</taxon>
        <taxon>Perkinsidae</taxon>
        <taxon>Perkinsus</taxon>
    </lineage>
</organism>
<evidence type="ECO:0000256" key="1">
    <source>
        <dbReference type="SAM" id="MobiDB-lite"/>
    </source>
</evidence>
<feature type="compositionally biased region" description="Basic and acidic residues" evidence="1">
    <location>
        <begin position="132"/>
        <end position="141"/>
    </location>
</feature>
<proteinExistence type="predicted"/>
<sequence length="289" mass="31722">MSHASKESDASVENEGCISVKVDSIKAIGDAVDRAMITLRSTLEALQSLKEVLPSASAERSPEKGLRYNISRHFRDMNRSYYDKGLTGWVLGDGRIHYTRSKNQRQSPTDTASIPSTNPARIAGNNTLTMADKAEEPESEKVAPSTESVGPSAESVTPSTEGVSPPAAGVERATGSRDLMSRGEDERATEPQQSRRQDTISKAEVPNKRLKNIQELSSSEDGAIVPVEKKKRQTEVETLQRAEYERPEVAYNSACRRHQVLARVNTLTTLPSLPFCTNTNFLGATIREF</sequence>
<feature type="compositionally biased region" description="Basic and acidic residues" evidence="1">
    <location>
        <begin position="179"/>
        <end position="202"/>
    </location>
</feature>
<evidence type="ECO:0000313" key="3">
    <source>
        <dbReference type="Proteomes" id="UP000570595"/>
    </source>
</evidence>